<evidence type="ECO:0000313" key="3">
    <source>
        <dbReference type="Proteomes" id="UP000242432"/>
    </source>
</evidence>
<dbReference type="AlphaFoldDB" id="A0A1T4V1G3"/>
<dbReference type="RefSeq" id="WP_078928089.1">
    <property type="nucleotide sequence ID" value="NZ_FUXX01000005.1"/>
</dbReference>
<evidence type="ECO:0000313" key="2">
    <source>
        <dbReference type="EMBL" id="SKA58718.1"/>
    </source>
</evidence>
<sequence length="443" mass="50241">MKLTSKKEFKKPESFDELLLDDPFGLLANVGEKRLSMSVSDKIKAAFEEIADFVKSNNRLPSVDSDDFDEELLAEKFNALIKDAPEGKTYCESFLEENKDKNLLEGMHIFSKEKALDAHIEKMETTEYNSVDDIFNDDPLGLLSDVGDKAVEEESWHKDREESSSTVDGKVAKQKVCKDFFKYQRYFDEINRLLSEGHLISVPIHGDNASIQLADIFVVNGVMSIIADVDDDSTYKIKSSRKLTYRVKQIFINGTESTPLSTSIKTTFYAKSDIPGRRIIHADPIGLNFIEDMRNELMKTSEGSANAIMTGYIYILSSRSKHPVIKKFTEQSSLVKIGYCTTDVATRIANAEKDPTYLCAPVNVLKTFQCYNFDPRNLEDVLHTILASHKLHVELKDINGNTFRPREWFTVSVETASDIIDHLFAGDIADYYIDKIQGKLKRK</sequence>
<dbReference type="SMART" id="SM00974">
    <property type="entry name" value="T5orf172"/>
    <property type="match status" value="1"/>
</dbReference>
<name>A0A1T4V1G3_9GAMM</name>
<reference evidence="3" key="1">
    <citation type="submission" date="2017-02" db="EMBL/GenBank/DDBJ databases">
        <authorList>
            <person name="Varghese N."/>
            <person name="Submissions S."/>
        </authorList>
    </citation>
    <scope>NUCLEOTIDE SEQUENCE [LARGE SCALE GENOMIC DNA]</scope>
    <source>
        <strain evidence="3">DSM 3072</strain>
    </source>
</reference>
<dbReference type="EMBL" id="FUXX01000005">
    <property type="protein sequence ID" value="SKA58718.1"/>
    <property type="molecule type" value="Genomic_DNA"/>
</dbReference>
<gene>
    <name evidence="2" type="ORF">SAMN02745213_00517</name>
</gene>
<accession>A0A1T4V1G3</accession>
<protein>
    <submittedName>
        <fullName evidence="2">T5orf172 domain-containing protein</fullName>
    </submittedName>
</protein>
<organism evidence="2 3">
    <name type="scientific">Succinivibrio dextrinosolvens DSM 3072</name>
    <dbReference type="NCBI Taxonomy" id="1123324"/>
    <lineage>
        <taxon>Bacteria</taxon>
        <taxon>Pseudomonadati</taxon>
        <taxon>Pseudomonadota</taxon>
        <taxon>Gammaproteobacteria</taxon>
        <taxon>Aeromonadales</taxon>
        <taxon>Succinivibrionaceae</taxon>
        <taxon>Succinivibrio</taxon>
    </lineage>
</organism>
<dbReference type="InterPro" id="IPR018306">
    <property type="entry name" value="Phage_T5_Orf172_DNA-bd"/>
</dbReference>
<keyword evidence="3" id="KW-1185">Reference proteome</keyword>
<dbReference type="Pfam" id="PF13455">
    <property type="entry name" value="MUG113"/>
    <property type="match status" value="1"/>
</dbReference>
<dbReference type="Proteomes" id="UP000242432">
    <property type="component" value="Unassembled WGS sequence"/>
</dbReference>
<proteinExistence type="predicted"/>
<evidence type="ECO:0000259" key="1">
    <source>
        <dbReference type="SMART" id="SM00974"/>
    </source>
</evidence>
<feature type="domain" description="Bacteriophage T5 Orf172 DNA-binding" evidence="1">
    <location>
        <begin position="329"/>
        <end position="423"/>
    </location>
</feature>